<comment type="caution">
    <text evidence="1">The sequence shown here is derived from an EMBL/GenBank/DDBJ whole genome shotgun (WGS) entry which is preliminary data.</text>
</comment>
<gene>
    <name evidence="1" type="ORF">L249_3138</name>
</gene>
<protein>
    <submittedName>
        <fullName evidence="1">Uncharacterized protein</fullName>
    </submittedName>
</protein>
<dbReference type="Proteomes" id="UP000253664">
    <property type="component" value="Unassembled WGS sequence"/>
</dbReference>
<keyword evidence="2" id="KW-1185">Reference proteome</keyword>
<evidence type="ECO:0000313" key="1">
    <source>
        <dbReference type="EMBL" id="RCI17343.1"/>
    </source>
</evidence>
<accession>A0A367LSC5</accession>
<organism evidence="1 2">
    <name type="scientific">Ophiocordyceps polyrhachis-furcata BCC 54312</name>
    <dbReference type="NCBI Taxonomy" id="1330021"/>
    <lineage>
        <taxon>Eukaryota</taxon>
        <taxon>Fungi</taxon>
        <taxon>Dikarya</taxon>
        <taxon>Ascomycota</taxon>
        <taxon>Pezizomycotina</taxon>
        <taxon>Sordariomycetes</taxon>
        <taxon>Hypocreomycetidae</taxon>
        <taxon>Hypocreales</taxon>
        <taxon>Ophiocordycipitaceae</taxon>
        <taxon>Ophiocordyceps</taxon>
    </lineage>
</organism>
<sequence>MEKQKCSPRELLTVEADQVTRRLGRKSGHLIQTFSTVHHIQCLELHTWSITHRALSSTVIGGFSAPTWSARAWPMSV</sequence>
<evidence type="ECO:0000313" key="2">
    <source>
        <dbReference type="Proteomes" id="UP000253664"/>
    </source>
</evidence>
<dbReference type="AlphaFoldDB" id="A0A367LSC5"/>
<dbReference type="EMBL" id="LKCN02000001">
    <property type="protein sequence ID" value="RCI17343.1"/>
    <property type="molecule type" value="Genomic_DNA"/>
</dbReference>
<reference evidence="1 2" key="1">
    <citation type="journal article" date="2015" name="BMC Genomics">
        <title>Insights from the genome of Ophiocordyceps polyrhachis-furcata to pathogenicity and host specificity in insect fungi.</title>
        <authorList>
            <person name="Wichadakul D."/>
            <person name="Kobmoo N."/>
            <person name="Ingsriswang S."/>
            <person name="Tangphatsornruang S."/>
            <person name="Chantasingh D."/>
            <person name="Luangsa-ard J.J."/>
            <person name="Eurwilaichitr L."/>
        </authorList>
    </citation>
    <scope>NUCLEOTIDE SEQUENCE [LARGE SCALE GENOMIC DNA]</scope>
    <source>
        <strain evidence="1 2">BCC 54312</strain>
    </source>
</reference>
<name>A0A367LSC5_9HYPO</name>
<proteinExistence type="predicted"/>